<gene>
    <name evidence="1" type="ORF">METZ01_LOCUS494565</name>
</gene>
<protein>
    <submittedName>
        <fullName evidence="1">Uncharacterized protein</fullName>
    </submittedName>
</protein>
<sequence>SARNLEILLIFYLLGNVFNRSLAPKDNHRNRE</sequence>
<name>A0A383DBH2_9ZZZZ</name>
<proteinExistence type="predicted"/>
<feature type="non-terminal residue" evidence="1">
    <location>
        <position position="1"/>
    </location>
</feature>
<organism evidence="1">
    <name type="scientific">marine metagenome</name>
    <dbReference type="NCBI Taxonomy" id="408172"/>
    <lineage>
        <taxon>unclassified sequences</taxon>
        <taxon>metagenomes</taxon>
        <taxon>ecological metagenomes</taxon>
    </lineage>
</organism>
<accession>A0A383DBH2</accession>
<dbReference type="AlphaFoldDB" id="A0A383DBH2"/>
<evidence type="ECO:0000313" key="1">
    <source>
        <dbReference type="EMBL" id="SVE41711.1"/>
    </source>
</evidence>
<reference evidence="1" key="1">
    <citation type="submission" date="2018-05" db="EMBL/GenBank/DDBJ databases">
        <authorList>
            <person name="Lanie J.A."/>
            <person name="Ng W.-L."/>
            <person name="Kazmierczak K.M."/>
            <person name="Andrzejewski T.M."/>
            <person name="Davidsen T.M."/>
            <person name="Wayne K.J."/>
            <person name="Tettelin H."/>
            <person name="Glass J.I."/>
            <person name="Rusch D."/>
            <person name="Podicherti R."/>
            <person name="Tsui H.-C.T."/>
            <person name="Winkler M.E."/>
        </authorList>
    </citation>
    <scope>NUCLEOTIDE SEQUENCE</scope>
</reference>
<dbReference type="EMBL" id="UINC01215826">
    <property type="protein sequence ID" value="SVE41711.1"/>
    <property type="molecule type" value="Genomic_DNA"/>
</dbReference>